<name>A0A150SL64_SORCE</name>
<protein>
    <submittedName>
        <fullName evidence="1">Uncharacterized protein</fullName>
    </submittedName>
</protein>
<dbReference type="AlphaFoldDB" id="A0A150SL64"/>
<organism evidence="1 2">
    <name type="scientific">Sorangium cellulosum</name>
    <name type="common">Polyangium cellulosum</name>
    <dbReference type="NCBI Taxonomy" id="56"/>
    <lineage>
        <taxon>Bacteria</taxon>
        <taxon>Pseudomonadati</taxon>
        <taxon>Myxococcota</taxon>
        <taxon>Polyangia</taxon>
        <taxon>Polyangiales</taxon>
        <taxon>Polyangiaceae</taxon>
        <taxon>Sorangium</taxon>
    </lineage>
</organism>
<evidence type="ECO:0000313" key="1">
    <source>
        <dbReference type="EMBL" id="KYF93205.1"/>
    </source>
</evidence>
<comment type="caution">
    <text evidence="1">The sequence shown here is derived from an EMBL/GenBank/DDBJ whole genome shotgun (WGS) entry which is preliminary data.</text>
</comment>
<dbReference type="Proteomes" id="UP000075635">
    <property type="component" value="Unassembled WGS sequence"/>
</dbReference>
<proteinExistence type="predicted"/>
<reference evidence="1 2" key="1">
    <citation type="submission" date="2014-02" db="EMBL/GenBank/DDBJ databases">
        <title>The small core and large imbalanced accessory genome model reveals a collaborative survival strategy of Sorangium cellulosum strains in nature.</title>
        <authorList>
            <person name="Han K."/>
            <person name="Peng R."/>
            <person name="Blom J."/>
            <person name="Li Y.-Z."/>
        </authorList>
    </citation>
    <scope>NUCLEOTIDE SEQUENCE [LARGE SCALE GENOMIC DNA]</scope>
    <source>
        <strain evidence="1 2">So0011-07</strain>
    </source>
</reference>
<dbReference type="EMBL" id="JEMB01000834">
    <property type="protein sequence ID" value="KYF93205.1"/>
    <property type="molecule type" value="Genomic_DNA"/>
</dbReference>
<gene>
    <name evidence="1" type="ORF">BE17_48630</name>
</gene>
<sequence>MTHPWLRKWSVSDFGQRIYLIRANHAPGDPSRAHLERVPPLFASSAIDARRSEDLHVLQEIYCELTLCGRSSLHQQDQRVLRDRIAARVRQALKHGELVALREIDASAL</sequence>
<accession>A0A150SL64</accession>
<evidence type="ECO:0000313" key="2">
    <source>
        <dbReference type="Proteomes" id="UP000075635"/>
    </source>
</evidence>